<organism evidence="2 3">
    <name type="scientific">Cytospora mali</name>
    <name type="common">Apple Valsa canker fungus</name>
    <name type="synonym">Valsa mali</name>
    <dbReference type="NCBI Taxonomy" id="578113"/>
    <lineage>
        <taxon>Eukaryota</taxon>
        <taxon>Fungi</taxon>
        <taxon>Dikarya</taxon>
        <taxon>Ascomycota</taxon>
        <taxon>Pezizomycotina</taxon>
        <taxon>Sordariomycetes</taxon>
        <taxon>Sordariomycetidae</taxon>
        <taxon>Diaporthales</taxon>
        <taxon>Cytosporaceae</taxon>
        <taxon>Cytospora</taxon>
    </lineage>
</organism>
<feature type="compositionally biased region" description="Polar residues" evidence="1">
    <location>
        <begin position="374"/>
        <end position="390"/>
    </location>
</feature>
<feature type="compositionally biased region" description="Basic and acidic residues" evidence="1">
    <location>
        <begin position="700"/>
        <end position="710"/>
    </location>
</feature>
<gene>
    <name evidence="2" type="ORF">VP1G_06822</name>
</gene>
<name>A0A194V6P9_CYTMA</name>
<feature type="compositionally biased region" description="Polar residues" evidence="1">
    <location>
        <begin position="483"/>
        <end position="496"/>
    </location>
</feature>
<dbReference type="Proteomes" id="UP000078576">
    <property type="component" value="Unassembled WGS sequence"/>
</dbReference>
<dbReference type="OrthoDB" id="5369729at2759"/>
<feature type="region of interest" description="Disordered" evidence="1">
    <location>
        <begin position="688"/>
        <end position="743"/>
    </location>
</feature>
<feature type="compositionally biased region" description="Polar residues" evidence="1">
    <location>
        <begin position="438"/>
        <end position="464"/>
    </location>
</feature>
<dbReference type="EMBL" id="KN714732">
    <property type="protein sequence ID" value="KUI59569.1"/>
    <property type="molecule type" value="Genomic_DNA"/>
</dbReference>
<feature type="region of interest" description="Disordered" evidence="1">
    <location>
        <begin position="542"/>
        <end position="585"/>
    </location>
</feature>
<feature type="compositionally biased region" description="Basic and acidic residues" evidence="1">
    <location>
        <begin position="63"/>
        <end position="74"/>
    </location>
</feature>
<evidence type="ECO:0000256" key="1">
    <source>
        <dbReference type="SAM" id="MobiDB-lite"/>
    </source>
</evidence>
<feature type="compositionally biased region" description="Polar residues" evidence="1">
    <location>
        <begin position="196"/>
        <end position="208"/>
    </location>
</feature>
<feature type="compositionally biased region" description="Polar residues" evidence="1">
    <location>
        <begin position="263"/>
        <end position="282"/>
    </location>
</feature>
<feature type="compositionally biased region" description="Low complexity" evidence="1">
    <location>
        <begin position="239"/>
        <end position="252"/>
    </location>
</feature>
<feature type="compositionally biased region" description="Basic and acidic residues" evidence="1">
    <location>
        <begin position="500"/>
        <end position="515"/>
    </location>
</feature>
<accession>A0A194V6P9</accession>
<feature type="region of interest" description="Disordered" evidence="1">
    <location>
        <begin position="20"/>
        <end position="79"/>
    </location>
</feature>
<dbReference type="AlphaFoldDB" id="A0A194V6P9"/>
<proteinExistence type="predicted"/>
<feature type="compositionally biased region" description="Basic and acidic residues" evidence="1">
    <location>
        <begin position="339"/>
        <end position="357"/>
    </location>
</feature>
<evidence type="ECO:0000313" key="2">
    <source>
        <dbReference type="EMBL" id="KUI59569.1"/>
    </source>
</evidence>
<feature type="compositionally biased region" description="Basic and acidic residues" evidence="1">
    <location>
        <begin position="227"/>
        <end position="238"/>
    </location>
</feature>
<feature type="region of interest" description="Disordered" evidence="1">
    <location>
        <begin position="116"/>
        <end position="526"/>
    </location>
</feature>
<feature type="compositionally biased region" description="Low complexity" evidence="1">
    <location>
        <begin position="139"/>
        <end position="164"/>
    </location>
</feature>
<reference evidence="3" key="1">
    <citation type="submission" date="2014-12" db="EMBL/GenBank/DDBJ databases">
        <title>Genome Sequence of Valsa Canker Pathogens Uncovers a Specific Adaption of Colonization on Woody Bark.</title>
        <authorList>
            <person name="Yin Z."/>
            <person name="Liu H."/>
            <person name="Gao X."/>
            <person name="Li Z."/>
            <person name="Song N."/>
            <person name="Ke X."/>
            <person name="Dai Q."/>
            <person name="Wu Y."/>
            <person name="Sun Y."/>
            <person name="Xu J.-R."/>
            <person name="Kang Z.K."/>
            <person name="Wang L."/>
            <person name="Huang L."/>
        </authorList>
    </citation>
    <scope>NUCLEOTIDE SEQUENCE [LARGE SCALE GENOMIC DNA]</scope>
    <source>
        <strain evidence="3">SXYL134</strain>
    </source>
</reference>
<keyword evidence="3" id="KW-1185">Reference proteome</keyword>
<feature type="compositionally biased region" description="Polar residues" evidence="1">
    <location>
        <begin position="116"/>
        <end position="134"/>
    </location>
</feature>
<dbReference type="STRING" id="694573.A0A194V6P9"/>
<protein>
    <submittedName>
        <fullName evidence="2">Uncharacterized protein</fullName>
    </submittedName>
</protein>
<evidence type="ECO:0000313" key="3">
    <source>
        <dbReference type="Proteomes" id="UP000078576"/>
    </source>
</evidence>
<feature type="compositionally biased region" description="Low complexity" evidence="1">
    <location>
        <begin position="516"/>
        <end position="526"/>
    </location>
</feature>
<sequence>MASPSSTAKVGVFEDFGFSSMSSSSSSDTVDLESAAPAVADNHVNPVDSNPHKTESSTLMVDNPRREQSSERAVHVHRVNHNSSKLPAFRFADRPRDSLGLFPGLPLLSGLLQSDTTNSYSNSDGGGISNTNNKPQHHPSLLVSSSVSSSLDPGPGPGADDSPSFCTSATRPRIRRADITPKSKKPTSLARRDSQGAHSSKTTTNECAQGQPGLDLAEVVNGELPYDDDKTERRESTSRRPVSYRPPSSSISGRTAIPPIRSFRSSGSRKSPKSDMNNSASRSYGDGDDEHSIHRSRSLRALEGRRSSDWSTFPPTSGDGETLETIESDNTAEIFMNIAREDSSSNSRRKPDARGDENQNGPVSRVVRSARQRPFSTAIPSLQNPTSPVQVSRRLSDLTASRTRRTAEDQTSQYPNREVLYRSSTIDRPSLSFDATRARSTVSSLRPSPITPRTSGAHDTSAEGSSIFARRPATSEHTRTAHRQSTGLSKSFNSSPRAPKTSESHHAAGAHHEASESSNSTAAPSTVWDELDELKSRIHRLELTGKMPRTSGAAMSRVSDERPPTAGTGATTLSGSPKRVSGAGAAQTEILSTTSSLRESQPILKSALSKTKSFVSPDIYDAIEAAANDAMSLSQMMGAVGQPGPISSGASTIGAGGSTTVTDRQLRKKTDSICRSLTELCLALTDEGSRRKTAAQKSQPEPREMAKQNKQELPSSPPPMKVFSGAPRRETANADEPVPRTVLGHISIASKALDHI</sequence>